<accession>A0A512B6E4</accession>
<evidence type="ECO:0000313" key="2">
    <source>
        <dbReference type="EMBL" id="GEO07347.1"/>
    </source>
</evidence>
<evidence type="ECO:0000313" key="3">
    <source>
        <dbReference type="Proteomes" id="UP000321532"/>
    </source>
</evidence>
<name>A0A512B6E4_9BACT</name>
<protein>
    <submittedName>
        <fullName evidence="2">Uncharacterized protein</fullName>
    </submittedName>
</protein>
<comment type="caution">
    <text evidence="2">The sequence shown here is derived from an EMBL/GenBank/DDBJ whole genome shotgun (WGS) entry which is preliminary data.</text>
</comment>
<reference evidence="2 3" key="1">
    <citation type="submission" date="2019-07" db="EMBL/GenBank/DDBJ databases">
        <title>Whole genome shotgun sequence of Adhaeribacter aerolatus NBRC 106133.</title>
        <authorList>
            <person name="Hosoyama A."/>
            <person name="Uohara A."/>
            <person name="Ohji S."/>
            <person name="Ichikawa N."/>
        </authorList>
    </citation>
    <scope>NUCLEOTIDE SEQUENCE [LARGE SCALE GENOMIC DNA]</scope>
    <source>
        <strain evidence="2 3">NBRC 106133</strain>
    </source>
</reference>
<evidence type="ECO:0000256" key="1">
    <source>
        <dbReference type="SAM" id="MobiDB-lite"/>
    </source>
</evidence>
<proteinExistence type="predicted"/>
<keyword evidence="3" id="KW-1185">Reference proteome</keyword>
<feature type="region of interest" description="Disordered" evidence="1">
    <location>
        <begin position="82"/>
        <end position="105"/>
    </location>
</feature>
<dbReference type="Proteomes" id="UP000321532">
    <property type="component" value="Unassembled WGS sequence"/>
</dbReference>
<dbReference type="EMBL" id="BJYS01000059">
    <property type="protein sequence ID" value="GEO07347.1"/>
    <property type="molecule type" value="Genomic_DNA"/>
</dbReference>
<dbReference type="OrthoDB" id="852768at2"/>
<feature type="compositionally biased region" description="Polar residues" evidence="1">
    <location>
        <begin position="88"/>
        <end position="98"/>
    </location>
</feature>
<organism evidence="2 3">
    <name type="scientific">Adhaeribacter aerolatus</name>
    <dbReference type="NCBI Taxonomy" id="670289"/>
    <lineage>
        <taxon>Bacteria</taxon>
        <taxon>Pseudomonadati</taxon>
        <taxon>Bacteroidota</taxon>
        <taxon>Cytophagia</taxon>
        <taxon>Cytophagales</taxon>
        <taxon>Hymenobacteraceae</taxon>
        <taxon>Adhaeribacter</taxon>
    </lineage>
</organism>
<dbReference type="AlphaFoldDB" id="A0A512B6E4"/>
<gene>
    <name evidence="2" type="ORF">AAE02nite_50110</name>
</gene>
<sequence>MAQNDLENWDQARYTELNAYFRIKIRTLLESDPFLKEMVEQQKSISLPELIDRMTYRDQQRWSEFLVLDRIKLQVDIQNHLEGKGTPYNPQQGFSSDLTGDENIW</sequence>
<dbReference type="RefSeq" id="WP_146905345.1">
    <property type="nucleotide sequence ID" value="NZ_BJYS01000059.1"/>
</dbReference>